<gene>
    <name evidence="2" type="ORF">PCON_09041</name>
</gene>
<evidence type="ECO:0000313" key="2">
    <source>
        <dbReference type="EMBL" id="CCX09448.1"/>
    </source>
</evidence>
<dbReference type="EMBL" id="HF935465">
    <property type="protein sequence ID" value="CCX09448.1"/>
    <property type="molecule type" value="Genomic_DNA"/>
</dbReference>
<dbReference type="AlphaFoldDB" id="U4L132"/>
<organism evidence="2 3">
    <name type="scientific">Pyronema omphalodes (strain CBS 100304)</name>
    <name type="common">Pyronema confluens</name>
    <dbReference type="NCBI Taxonomy" id="1076935"/>
    <lineage>
        <taxon>Eukaryota</taxon>
        <taxon>Fungi</taxon>
        <taxon>Dikarya</taxon>
        <taxon>Ascomycota</taxon>
        <taxon>Pezizomycotina</taxon>
        <taxon>Pezizomycetes</taxon>
        <taxon>Pezizales</taxon>
        <taxon>Pyronemataceae</taxon>
        <taxon>Pyronema</taxon>
    </lineage>
</organism>
<dbReference type="Proteomes" id="UP000018144">
    <property type="component" value="Unassembled WGS sequence"/>
</dbReference>
<evidence type="ECO:0000256" key="1">
    <source>
        <dbReference type="SAM" id="MobiDB-lite"/>
    </source>
</evidence>
<protein>
    <submittedName>
        <fullName evidence="2">Uncharacterized protein</fullName>
    </submittedName>
</protein>
<evidence type="ECO:0000313" key="3">
    <source>
        <dbReference type="Proteomes" id="UP000018144"/>
    </source>
</evidence>
<feature type="compositionally biased region" description="Basic and acidic residues" evidence="1">
    <location>
        <begin position="1"/>
        <end position="19"/>
    </location>
</feature>
<reference evidence="2 3" key="1">
    <citation type="journal article" date="2013" name="PLoS Genet.">
        <title>The genome and development-dependent transcriptomes of Pyronema confluens: a window into fungal evolution.</title>
        <authorList>
            <person name="Traeger S."/>
            <person name="Altegoer F."/>
            <person name="Freitag M."/>
            <person name="Gabaldon T."/>
            <person name="Kempken F."/>
            <person name="Kumar A."/>
            <person name="Marcet-Houben M."/>
            <person name="Poggeler S."/>
            <person name="Stajich J.E."/>
            <person name="Nowrousian M."/>
        </authorList>
    </citation>
    <scope>NUCLEOTIDE SEQUENCE [LARGE SCALE GENOMIC DNA]</scope>
    <source>
        <strain evidence="3">CBS 100304</strain>
        <tissue evidence="2">Vegetative mycelium</tissue>
    </source>
</reference>
<feature type="region of interest" description="Disordered" evidence="1">
    <location>
        <begin position="1"/>
        <end position="20"/>
    </location>
</feature>
<proteinExistence type="predicted"/>
<sequence>MDLEERAEGVSGEGKEAQIRGRATQLVKERKCRIVWVGRWLGSDRDMGWWRMGSEREQANERTNERTNAQTNEQMMDVLPLAKTCSNRAH</sequence>
<keyword evidence="3" id="KW-1185">Reference proteome</keyword>
<accession>U4L132</accession>
<name>U4L132_PYROM</name>